<dbReference type="Pfam" id="PF03909">
    <property type="entry name" value="BSD"/>
    <property type="match status" value="1"/>
</dbReference>
<evidence type="ECO:0000313" key="5">
    <source>
        <dbReference type="Proteomes" id="UP000659654"/>
    </source>
</evidence>
<dbReference type="Proteomes" id="UP000095284">
    <property type="component" value="Unplaced"/>
</dbReference>
<dbReference type="SMART" id="SM00751">
    <property type="entry name" value="BSD"/>
    <property type="match status" value="1"/>
</dbReference>
<evidence type="ECO:0000259" key="2">
    <source>
        <dbReference type="PROSITE" id="PS50858"/>
    </source>
</evidence>
<gene>
    <name evidence="3" type="ORF">BXYJ_LOCUS1404</name>
</gene>
<dbReference type="Proteomes" id="UP000582659">
    <property type="component" value="Unassembled WGS sequence"/>
</dbReference>
<dbReference type="PANTHER" id="PTHR16019">
    <property type="entry name" value="SYNAPSE-ASSOCIATED PROTEIN"/>
    <property type="match status" value="1"/>
</dbReference>
<dbReference type="GO" id="GO:0048172">
    <property type="term" value="P:regulation of short-term neuronal synaptic plasticity"/>
    <property type="evidence" value="ECO:0007669"/>
    <property type="project" value="TreeGrafter"/>
</dbReference>
<reference evidence="3" key="2">
    <citation type="submission" date="2020-09" db="EMBL/GenBank/DDBJ databases">
        <authorList>
            <person name="Kikuchi T."/>
        </authorList>
    </citation>
    <scope>NUCLEOTIDE SEQUENCE</scope>
    <source>
        <strain evidence="3">Ka4C1</strain>
    </source>
</reference>
<dbReference type="AlphaFoldDB" id="A0A1I7SDS5"/>
<dbReference type="WBParaSite" id="BXY_1118300.1">
    <property type="protein sequence ID" value="BXY_1118300.1"/>
    <property type="gene ID" value="BXY_1118300"/>
</dbReference>
<dbReference type="OrthoDB" id="47923at2759"/>
<dbReference type="SMR" id="A0A1I7SDS5"/>
<evidence type="ECO:0000256" key="1">
    <source>
        <dbReference type="SAM" id="MobiDB-lite"/>
    </source>
</evidence>
<dbReference type="GO" id="GO:0005794">
    <property type="term" value="C:Golgi apparatus"/>
    <property type="evidence" value="ECO:0007669"/>
    <property type="project" value="TreeGrafter"/>
</dbReference>
<dbReference type="eggNOG" id="KOG4310">
    <property type="taxonomic scope" value="Eukaryota"/>
</dbReference>
<organism evidence="4 6">
    <name type="scientific">Bursaphelenchus xylophilus</name>
    <name type="common">Pinewood nematode worm</name>
    <name type="synonym">Aphelenchoides xylophilus</name>
    <dbReference type="NCBI Taxonomy" id="6326"/>
    <lineage>
        <taxon>Eukaryota</taxon>
        <taxon>Metazoa</taxon>
        <taxon>Ecdysozoa</taxon>
        <taxon>Nematoda</taxon>
        <taxon>Chromadorea</taxon>
        <taxon>Rhabditida</taxon>
        <taxon>Tylenchina</taxon>
        <taxon>Tylenchomorpha</taxon>
        <taxon>Aphelenchoidea</taxon>
        <taxon>Aphelenchoididae</taxon>
        <taxon>Bursaphelenchus</taxon>
    </lineage>
</organism>
<dbReference type="GO" id="GO:0038203">
    <property type="term" value="P:TORC2 signaling"/>
    <property type="evidence" value="ECO:0007669"/>
    <property type="project" value="TreeGrafter"/>
</dbReference>
<feature type="compositionally biased region" description="Acidic residues" evidence="1">
    <location>
        <begin position="210"/>
        <end position="219"/>
    </location>
</feature>
<evidence type="ECO:0000313" key="4">
    <source>
        <dbReference type="Proteomes" id="UP000095284"/>
    </source>
</evidence>
<dbReference type="GO" id="GO:0005634">
    <property type="term" value="C:nucleus"/>
    <property type="evidence" value="ECO:0007669"/>
    <property type="project" value="TreeGrafter"/>
</dbReference>
<dbReference type="InterPro" id="IPR035925">
    <property type="entry name" value="BSD_dom_sf"/>
</dbReference>
<dbReference type="SUPFAM" id="SSF140383">
    <property type="entry name" value="BSD domain-like"/>
    <property type="match status" value="1"/>
</dbReference>
<dbReference type="InterPro" id="IPR005607">
    <property type="entry name" value="BSD_dom"/>
</dbReference>
<proteinExistence type="predicted"/>
<dbReference type="InterPro" id="IPR051494">
    <property type="entry name" value="BSD_domain-containing"/>
</dbReference>
<dbReference type="EMBL" id="CAJFCV020000001">
    <property type="protein sequence ID" value="CAG9084340.1"/>
    <property type="molecule type" value="Genomic_DNA"/>
</dbReference>
<dbReference type="Gene3D" id="1.10.3970.10">
    <property type="entry name" value="BSD domain"/>
    <property type="match status" value="1"/>
</dbReference>
<dbReference type="EMBL" id="CAJFDI010000001">
    <property type="protein sequence ID" value="CAD5209361.1"/>
    <property type="molecule type" value="Genomic_DNA"/>
</dbReference>
<feature type="region of interest" description="Disordered" evidence="1">
    <location>
        <begin position="203"/>
        <end position="238"/>
    </location>
</feature>
<feature type="domain" description="BSD" evidence="2">
    <location>
        <begin position="139"/>
        <end position="191"/>
    </location>
</feature>
<evidence type="ECO:0000313" key="6">
    <source>
        <dbReference type="WBParaSite" id="BXY_1118300.1"/>
    </source>
</evidence>
<accession>A0A1I7SDS5</accession>
<dbReference type="Proteomes" id="UP000659654">
    <property type="component" value="Unassembled WGS sequence"/>
</dbReference>
<keyword evidence="5" id="KW-1185">Reference proteome</keyword>
<dbReference type="PROSITE" id="PS50858">
    <property type="entry name" value="BSD"/>
    <property type="match status" value="1"/>
</dbReference>
<reference evidence="6" key="1">
    <citation type="submission" date="2016-11" db="UniProtKB">
        <authorList>
            <consortium name="WormBaseParasite"/>
        </authorList>
    </citation>
    <scope>IDENTIFICATION</scope>
</reference>
<name>A0A1I7SDS5_BURXY</name>
<protein>
    <submittedName>
        <fullName evidence="3">(pine wood nematode) hypothetical protein</fullName>
    </submittedName>
    <submittedName>
        <fullName evidence="6">BSD domain-containing protein</fullName>
    </submittedName>
</protein>
<sequence>MFNLIGAAQKKIGDFLEQGVPGIPEECVEKKTPAPDVAEGKSSSAFFTDTFSNYARIASENLAIAQKKAADLTNLVKENLDNTILGDLNKAQKSFEQQVSAKQDTGSPFAGILEDENVKRQILCLSEDESIFLQDSPVVDEDLTIEKMEAIAKFFIEYDPRILDIRFELVPKKITEERFWRNYLYRVQLICKASENTVNERVEAVREENEPKEEEETVAVEESSKTNEEDDWESEFLQDMPDYEVVKDGKSEEQWNEELDELLENCSDDKLSNDEKSK</sequence>
<dbReference type="PANTHER" id="PTHR16019:SF6">
    <property type="entry name" value="SYNAPSE-ASSOCIATED PROTEIN 1"/>
    <property type="match status" value="1"/>
</dbReference>
<evidence type="ECO:0000313" key="3">
    <source>
        <dbReference type="EMBL" id="CAD5209361.1"/>
    </source>
</evidence>